<evidence type="ECO:0000256" key="8">
    <source>
        <dbReference type="ARBA" id="ARBA00022842"/>
    </source>
</evidence>
<gene>
    <name evidence="11" type="ORF">GCM10022381_36500</name>
</gene>
<evidence type="ECO:0000313" key="12">
    <source>
        <dbReference type="Proteomes" id="UP001501803"/>
    </source>
</evidence>
<keyword evidence="8" id="KW-0460">Magnesium</keyword>
<dbReference type="EC" id="2.7.1.180" evidence="2"/>
<dbReference type="PANTHER" id="PTHR30040">
    <property type="entry name" value="THIAMINE BIOSYNTHESIS LIPOPROTEIN APBE"/>
    <property type="match status" value="1"/>
</dbReference>
<evidence type="ECO:0000256" key="10">
    <source>
        <dbReference type="ARBA" id="ARBA00048540"/>
    </source>
</evidence>
<dbReference type="EMBL" id="BAABCN010000015">
    <property type="protein sequence ID" value="GAA3891277.1"/>
    <property type="molecule type" value="Genomic_DNA"/>
</dbReference>
<comment type="cofactor">
    <cofactor evidence="1">
        <name>Mg(2+)</name>
        <dbReference type="ChEBI" id="CHEBI:18420"/>
    </cofactor>
</comment>
<comment type="caution">
    <text evidence="11">The sequence shown here is derived from an EMBL/GenBank/DDBJ whole genome shotgun (WGS) entry which is preliminary data.</text>
</comment>
<evidence type="ECO:0000313" key="11">
    <source>
        <dbReference type="EMBL" id="GAA3891277.1"/>
    </source>
</evidence>
<name>A0ABP7L207_9MICO</name>
<evidence type="ECO:0000256" key="3">
    <source>
        <dbReference type="ARBA" id="ARBA00016337"/>
    </source>
</evidence>
<keyword evidence="6" id="KW-0479">Metal-binding</keyword>
<sequence>MRHVETVMGIPMSVDIRDAGDHADAVRAAFDLLAAADLRFSSYRDDSEVSAVNRGLLAPDQYSADLREVLALGAGAQRASRGAFSLRLPGQKLDTDGVVKGWAVQKAADLLGQAGVRDFCFNAGGDVVVRGAPENGARWNVGVRSPWNAAEMLMVLAVTDGAVATSGTYERGNHVTDGRTGLVAGELVSVTVTAADLCTADILATAVFALGTDGLAWGLENGADAVIAITHDCRVLQAGTVPFAEPVPTFLRRT</sequence>
<evidence type="ECO:0000256" key="5">
    <source>
        <dbReference type="ARBA" id="ARBA00022679"/>
    </source>
</evidence>
<keyword evidence="4" id="KW-0285">Flavoprotein</keyword>
<comment type="catalytic activity">
    <reaction evidence="10">
        <text>L-threonyl-[protein] + FAD = FMN-L-threonyl-[protein] + AMP + H(+)</text>
        <dbReference type="Rhea" id="RHEA:36847"/>
        <dbReference type="Rhea" id="RHEA-COMP:11060"/>
        <dbReference type="Rhea" id="RHEA-COMP:11061"/>
        <dbReference type="ChEBI" id="CHEBI:15378"/>
        <dbReference type="ChEBI" id="CHEBI:30013"/>
        <dbReference type="ChEBI" id="CHEBI:57692"/>
        <dbReference type="ChEBI" id="CHEBI:74257"/>
        <dbReference type="ChEBI" id="CHEBI:456215"/>
        <dbReference type="EC" id="2.7.1.180"/>
    </reaction>
</comment>
<evidence type="ECO:0000256" key="2">
    <source>
        <dbReference type="ARBA" id="ARBA00011955"/>
    </source>
</evidence>
<dbReference type="InterPro" id="IPR003374">
    <property type="entry name" value="ApbE-like_sf"/>
</dbReference>
<dbReference type="Gene3D" id="3.10.520.10">
    <property type="entry name" value="ApbE-like domains"/>
    <property type="match status" value="2"/>
</dbReference>
<evidence type="ECO:0000256" key="7">
    <source>
        <dbReference type="ARBA" id="ARBA00022827"/>
    </source>
</evidence>
<organism evidence="11 12">
    <name type="scientific">Leifsonia kafniensis</name>
    <dbReference type="NCBI Taxonomy" id="475957"/>
    <lineage>
        <taxon>Bacteria</taxon>
        <taxon>Bacillati</taxon>
        <taxon>Actinomycetota</taxon>
        <taxon>Actinomycetes</taxon>
        <taxon>Micrococcales</taxon>
        <taxon>Microbacteriaceae</taxon>
        <taxon>Leifsonia</taxon>
    </lineage>
</organism>
<dbReference type="PANTHER" id="PTHR30040:SF2">
    <property type="entry name" value="FAD:PROTEIN FMN TRANSFERASE"/>
    <property type="match status" value="1"/>
</dbReference>
<keyword evidence="12" id="KW-1185">Reference proteome</keyword>
<proteinExistence type="predicted"/>
<dbReference type="Pfam" id="PF02424">
    <property type="entry name" value="ApbE"/>
    <property type="match status" value="2"/>
</dbReference>
<protein>
    <recommendedName>
        <fullName evidence="3">FAD:protein FMN transferase</fullName>
        <ecNumber evidence="2">2.7.1.180</ecNumber>
    </recommendedName>
    <alternativeName>
        <fullName evidence="9">Flavin transferase</fullName>
    </alternativeName>
</protein>
<evidence type="ECO:0000256" key="1">
    <source>
        <dbReference type="ARBA" id="ARBA00001946"/>
    </source>
</evidence>
<evidence type="ECO:0000256" key="4">
    <source>
        <dbReference type="ARBA" id="ARBA00022630"/>
    </source>
</evidence>
<dbReference type="GO" id="GO:0016740">
    <property type="term" value="F:transferase activity"/>
    <property type="evidence" value="ECO:0007669"/>
    <property type="project" value="UniProtKB-KW"/>
</dbReference>
<evidence type="ECO:0000256" key="9">
    <source>
        <dbReference type="ARBA" id="ARBA00031306"/>
    </source>
</evidence>
<keyword evidence="5 11" id="KW-0808">Transferase</keyword>
<dbReference type="InterPro" id="IPR024932">
    <property type="entry name" value="ApbE"/>
</dbReference>
<dbReference type="Proteomes" id="UP001501803">
    <property type="component" value="Unassembled WGS sequence"/>
</dbReference>
<accession>A0ABP7L207</accession>
<evidence type="ECO:0000256" key="6">
    <source>
        <dbReference type="ARBA" id="ARBA00022723"/>
    </source>
</evidence>
<dbReference type="SUPFAM" id="SSF143631">
    <property type="entry name" value="ApbE-like"/>
    <property type="match status" value="1"/>
</dbReference>
<keyword evidence="7" id="KW-0274">FAD</keyword>
<dbReference type="RefSeq" id="WP_345069301.1">
    <property type="nucleotide sequence ID" value="NZ_BAABCN010000015.1"/>
</dbReference>
<reference evidence="12" key="1">
    <citation type="journal article" date="2019" name="Int. J. Syst. Evol. Microbiol.">
        <title>The Global Catalogue of Microorganisms (GCM) 10K type strain sequencing project: providing services to taxonomists for standard genome sequencing and annotation.</title>
        <authorList>
            <consortium name="The Broad Institute Genomics Platform"/>
            <consortium name="The Broad Institute Genome Sequencing Center for Infectious Disease"/>
            <person name="Wu L."/>
            <person name="Ma J."/>
        </authorList>
    </citation>
    <scope>NUCLEOTIDE SEQUENCE [LARGE SCALE GENOMIC DNA]</scope>
    <source>
        <strain evidence="12">JCM 17021</strain>
    </source>
</reference>